<accession>A0A178EQR3</accession>
<sequence length="287" mass="31723">MPADEYGILVFPGKRDGAETLYQENLTRVVLLNKSKMWPTERIKLIYLWNQSPDKPCARNSDEMKFLKVLLVFRTRTNKYLIPKNPDSQLRNGVFASTPRREDQPLAATNARLAKGAAERAKTARRLAAATSQTQVVEPKAAMIHRLRHAVSLAERAVIRDMTALNHQAAVRPARSPVARNTAITRTRKSAAMTEEAVPSRAHAIRTEDVVPITNGPVERVNATTRCSRSAARTVTIPGPVVKGNHAVLPRRAVIAAKQRSVVRAEPVLTRAAAVRRNAAMKTKNVV</sequence>
<comment type="caution">
    <text evidence="1">The sequence shown here is derived from an EMBL/GenBank/DDBJ whole genome shotgun (WGS) entry which is preliminary data.</text>
</comment>
<protein>
    <submittedName>
        <fullName evidence="1">Uncharacterized protein</fullName>
    </submittedName>
</protein>
<evidence type="ECO:0000313" key="2">
    <source>
        <dbReference type="Proteomes" id="UP000243015"/>
    </source>
</evidence>
<dbReference type="AlphaFoldDB" id="A0A178EQR3"/>
<name>A0A178EQR3_TRIRU</name>
<reference evidence="1 2" key="1">
    <citation type="submission" date="2016-05" db="EMBL/GenBank/DDBJ databases">
        <title>Genome sequencing of Trichophyton rubrum CMCC(F)T1i isolated from hair.</title>
        <authorList>
            <person name="Zhan P."/>
            <person name="Tao Y."/>
            <person name="Liu W."/>
        </authorList>
    </citation>
    <scope>NUCLEOTIDE SEQUENCE [LARGE SCALE GENOMIC DNA]</scope>
    <source>
        <strain evidence="2">CMCC(F)T1i</strain>
    </source>
</reference>
<gene>
    <name evidence="1" type="ORF">A7C99_6984</name>
</gene>
<proteinExistence type="predicted"/>
<dbReference type="EMBL" id="LHPM01000019">
    <property type="protein sequence ID" value="OAL62401.1"/>
    <property type="molecule type" value="Genomic_DNA"/>
</dbReference>
<evidence type="ECO:0000313" key="1">
    <source>
        <dbReference type="EMBL" id="OAL62401.1"/>
    </source>
</evidence>
<dbReference type="Proteomes" id="UP000243015">
    <property type="component" value="Unassembled WGS sequence"/>
</dbReference>
<organism evidence="1 2">
    <name type="scientific">Trichophyton rubrum</name>
    <name type="common">Athlete's foot fungus</name>
    <name type="synonym">Epidermophyton rubrum</name>
    <dbReference type="NCBI Taxonomy" id="5551"/>
    <lineage>
        <taxon>Eukaryota</taxon>
        <taxon>Fungi</taxon>
        <taxon>Dikarya</taxon>
        <taxon>Ascomycota</taxon>
        <taxon>Pezizomycotina</taxon>
        <taxon>Eurotiomycetes</taxon>
        <taxon>Eurotiomycetidae</taxon>
        <taxon>Onygenales</taxon>
        <taxon>Arthrodermataceae</taxon>
        <taxon>Trichophyton</taxon>
    </lineage>
</organism>